<protein>
    <recommendedName>
        <fullName evidence="3">Transmembrane protein</fullName>
    </recommendedName>
</protein>
<keyword evidence="1" id="KW-0812">Transmembrane</keyword>
<proteinExistence type="predicted"/>
<reference evidence="2" key="1">
    <citation type="submission" date="2017-01" db="EMBL/GenBank/DDBJ databases">
        <title>Draft genome sequence of uncultured bacilliform virus purified from snow crab.</title>
        <authorList>
            <person name="Takano T."/>
        </authorList>
    </citation>
    <scope>NUCLEOTIDE SEQUENCE</scope>
    <source>
        <strain evidence="2">Isolate_1</strain>
    </source>
</reference>
<organism evidence="2">
    <name type="scientific">Chionoecetes opilio bacilliform virus</name>
    <dbReference type="NCBI Taxonomy" id="1825681"/>
    <lineage>
        <taxon>Viruses</taxon>
        <taxon>Viruses incertae sedis</taxon>
        <taxon>Naldaviricetes</taxon>
        <taxon>Nimaviridae</taxon>
    </lineage>
</organism>
<comment type="caution">
    <text evidence="2">The sequence shown here is derived from an EMBL/GenBank/DDBJ whole genome shotgun (WGS) entry which is preliminary data.</text>
</comment>
<dbReference type="EMBL" id="BDLS01000002">
    <property type="protein sequence ID" value="GAV93191.1"/>
    <property type="molecule type" value="Genomic_DNA"/>
</dbReference>
<evidence type="ECO:0000256" key="1">
    <source>
        <dbReference type="SAM" id="Phobius"/>
    </source>
</evidence>
<evidence type="ECO:0000313" key="2">
    <source>
        <dbReference type="EMBL" id="GAV93191.1"/>
    </source>
</evidence>
<keyword evidence="1" id="KW-0472">Membrane</keyword>
<name>A0A1Q3DL45_9VIRU</name>
<evidence type="ECO:0008006" key="3">
    <source>
        <dbReference type="Google" id="ProtNLM"/>
    </source>
</evidence>
<feature type="transmembrane region" description="Helical" evidence="1">
    <location>
        <begin position="14"/>
        <end position="34"/>
    </location>
</feature>
<keyword evidence="1" id="KW-1133">Transmembrane helix</keyword>
<sequence>MGGDRRSYKTLKRYCPIVLLFVWLVGWLVGWLLMMMMMMRLMDDDDGIV</sequence>
<accession>A0A1Q3DL45</accession>
<gene>
    <name evidence="2" type="ORF">SCV_068</name>
</gene>